<dbReference type="EMBL" id="JAPDMQ010000155">
    <property type="protein sequence ID" value="KAK0532646.1"/>
    <property type="molecule type" value="Genomic_DNA"/>
</dbReference>
<accession>A0AAN6GDX8</accession>
<organism evidence="3 4">
    <name type="scientific">Tilletia horrida</name>
    <dbReference type="NCBI Taxonomy" id="155126"/>
    <lineage>
        <taxon>Eukaryota</taxon>
        <taxon>Fungi</taxon>
        <taxon>Dikarya</taxon>
        <taxon>Basidiomycota</taxon>
        <taxon>Ustilaginomycotina</taxon>
        <taxon>Exobasidiomycetes</taxon>
        <taxon>Tilletiales</taxon>
        <taxon>Tilletiaceae</taxon>
        <taxon>Tilletia</taxon>
    </lineage>
</organism>
<keyword evidence="2" id="KW-0472">Membrane</keyword>
<dbReference type="AlphaFoldDB" id="A0AAN6GDX8"/>
<evidence type="ECO:0000313" key="4">
    <source>
        <dbReference type="Proteomes" id="UP001176521"/>
    </source>
</evidence>
<evidence type="ECO:0000256" key="2">
    <source>
        <dbReference type="SAM" id="Phobius"/>
    </source>
</evidence>
<keyword evidence="2" id="KW-1133">Transmembrane helix</keyword>
<keyword evidence="2" id="KW-0812">Transmembrane</keyword>
<feature type="transmembrane region" description="Helical" evidence="2">
    <location>
        <begin position="136"/>
        <end position="159"/>
    </location>
</feature>
<dbReference type="Proteomes" id="UP001176521">
    <property type="component" value="Unassembled WGS sequence"/>
</dbReference>
<protein>
    <submittedName>
        <fullName evidence="3">Uncharacterized protein</fullName>
    </submittedName>
</protein>
<feature type="compositionally biased region" description="Low complexity" evidence="1">
    <location>
        <begin position="107"/>
        <end position="127"/>
    </location>
</feature>
<evidence type="ECO:0000256" key="1">
    <source>
        <dbReference type="SAM" id="MobiDB-lite"/>
    </source>
</evidence>
<sequence length="160" mass="16501">MSFNAATDCLLPTDLPSPLGSGPHCSVYAPNPNASFAQRISNCCKGAQVRYVGNSTTEVPMDRSCISFCSYPDFQGDYAQRSQVNLQWRKCLGVDLGNGAQCQNEASTTTGSNSGNSSTPQGAAARGPLPPLGGRGGAVTALVLATLVAFPWAVSVVVVG</sequence>
<proteinExistence type="predicted"/>
<gene>
    <name evidence="3" type="ORF">OC842_003223</name>
</gene>
<name>A0AAN6GDX8_9BASI</name>
<keyword evidence="4" id="KW-1185">Reference proteome</keyword>
<comment type="caution">
    <text evidence="3">The sequence shown here is derived from an EMBL/GenBank/DDBJ whole genome shotgun (WGS) entry which is preliminary data.</text>
</comment>
<evidence type="ECO:0000313" key="3">
    <source>
        <dbReference type="EMBL" id="KAK0532646.1"/>
    </source>
</evidence>
<reference evidence="3" key="1">
    <citation type="journal article" date="2023" name="PhytoFront">
        <title>Draft Genome Resources of Seven Strains of Tilletia horrida, Causal Agent of Kernel Smut of Rice.</title>
        <authorList>
            <person name="Khanal S."/>
            <person name="Antony Babu S."/>
            <person name="Zhou X.G."/>
        </authorList>
    </citation>
    <scope>NUCLEOTIDE SEQUENCE</scope>
    <source>
        <strain evidence="3">TX3</strain>
    </source>
</reference>
<feature type="region of interest" description="Disordered" evidence="1">
    <location>
        <begin position="103"/>
        <end position="130"/>
    </location>
</feature>